<evidence type="ECO:0000313" key="5">
    <source>
        <dbReference type="Proteomes" id="UP000178615"/>
    </source>
</evidence>
<feature type="domain" description="DUF2207" evidence="2">
    <location>
        <begin position="34"/>
        <end position="226"/>
    </location>
</feature>
<keyword evidence="1" id="KW-1133">Transmembrane helix</keyword>
<evidence type="ECO:0000256" key="1">
    <source>
        <dbReference type="SAM" id="Phobius"/>
    </source>
</evidence>
<dbReference type="Proteomes" id="UP000178615">
    <property type="component" value="Unassembled WGS sequence"/>
</dbReference>
<organism evidence="4 5">
    <name type="scientific">candidate division WWE3 bacterium RBG_19FT_COMBO_34_6</name>
    <dbReference type="NCBI Taxonomy" id="1802612"/>
    <lineage>
        <taxon>Bacteria</taxon>
        <taxon>Katanobacteria</taxon>
    </lineage>
</organism>
<evidence type="ECO:0008006" key="6">
    <source>
        <dbReference type="Google" id="ProtNLM"/>
    </source>
</evidence>
<sequence>MKKKIIKVIFYISLFSFFLINSKYIFAQNFAEVINEYTGEYTINKDGTVGVVEKLEYDFGSTQKHGIFRDITYIKTNQDNKRYKIVVRDITVTNEYDQPYTFTTLENKNTGKLNIKIGDANVLVTGIKTYVIKYTLAGALSYFPNDHDEFYWNFIGNEWPVTIEKATSIVKLGFDTNEEYLKVICYTGVLGSTQSNCTYNILNKNLIHISALSPITANSGMTITVGFPNNLVATLEPQEIQKSLLDRIKEFIFVFITSVLIPIAALYWFLILPILLFIKRSNYRKFLMNNQRIVAAWFEPPNDDDKKAYTPAETGALIDKKSDHKEVTATIIHLAQRGFLKIKIDDKKKVMFEKHNKSIDSLKNFEITLFDALFKDGDIVNTDSYEKSESFGKSLQKFFEQVEDSLETHKLFEKDLSDEKKKFILLYGLGLFTMNWLILIVNFLTRNNYIKFSLKGAEKYSEAYSLYNFLKSQDAQLDFQAKNQMFFEKLLPYATAFGVEDIWTKKFEDLKFVKNDWYEGDTSNLYTSSILAHSISSSMRSASAYSSSSRSSSGFSSGFSGGFSGGGGGGGGGGSW</sequence>
<proteinExistence type="predicted"/>
<feature type="transmembrane region" description="Helical" evidence="1">
    <location>
        <begin position="251"/>
        <end position="278"/>
    </location>
</feature>
<keyword evidence="1" id="KW-0472">Membrane</keyword>
<reference evidence="4 5" key="1">
    <citation type="journal article" date="2016" name="Nat. Commun.">
        <title>Thousands of microbial genomes shed light on interconnected biogeochemical processes in an aquifer system.</title>
        <authorList>
            <person name="Anantharaman K."/>
            <person name="Brown C.T."/>
            <person name="Hug L.A."/>
            <person name="Sharon I."/>
            <person name="Castelle C.J."/>
            <person name="Probst A.J."/>
            <person name="Thomas B.C."/>
            <person name="Singh A."/>
            <person name="Wilkins M.J."/>
            <person name="Karaoz U."/>
            <person name="Brodie E.L."/>
            <person name="Williams K.H."/>
            <person name="Hubbard S.S."/>
            <person name="Banfield J.F."/>
        </authorList>
    </citation>
    <scope>NUCLEOTIDE SEQUENCE [LARGE SCALE GENOMIC DNA]</scope>
</reference>
<keyword evidence="1" id="KW-0812">Transmembrane</keyword>
<evidence type="ECO:0000259" key="2">
    <source>
        <dbReference type="Pfam" id="PF09972"/>
    </source>
</evidence>
<dbReference type="InterPro" id="IPR048389">
    <property type="entry name" value="YciQ-like_C"/>
</dbReference>
<dbReference type="Pfam" id="PF09972">
    <property type="entry name" value="DUF2207"/>
    <property type="match status" value="1"/>
</dbReference>
<name>A0A1F4UM15_UNCKA</name>
<feature type="domain" description="Predicted membrane protein YciQ-like C-terminal" evidence="3">
    <location>
        <begin position="297"/>
        <end position="443"/>
    </location>
</feature>
<evidence type="ECO:0000259" key="3">
    <source>
        <dbReference type="Pfam" id="PF20990"/>
    </source>
</evidence>
<protein>
    <recommendedName>
        <fullName evidence="6">DUF2207 domain-containing protein</fullName>
    </recommendedName>
</protein>
<dbReference type="AlphaFoldDB" id="A0A1F4UM15"/>
<comment type="caution">
    <text evidence="4">The sequence shown here is derived from an EMBL/GenBank/DDBJ whole genome shotgun (WGS) entry which is preliminary data.</text>
</comment>
<accession>A0A1F4UM15</accession>
<dbReference type="InterPro" id="IPR018702">
    <property type="entry name" value="DUF2207"/>
</dbReference>
<dbReference type="Pfam" id="PF20990">
    <property type="entry name" value="DUF2207_C"/>
    <property type="match status" value="1"/>
</dbReference>
<dbReference type="EMBL" id="MEUV01000017">
    <property type="protein sequence ID" value="OGC45998.1"/>
    <property type="molecule type" value="Genomic_DNA"/>
</dbReference>
<feature type="transmembrane region" description="Helical" evidence="1">
    <location>
        <begin position="424"/>
        <end position="444"/>
    </location>
</feature>
<gene>
    <name evidence="4" type="ORF">A2V49_02020</name>
</gene>
<evidence type="ECO:0000313" key="4">
    <source>
        <dbReference type="EMBL" id="OGC45998.1"/>
    </source>
</evidence>